<name>A0A3D9UKF9_9MICO</name>
<dbReference type="CDD" id="cd02440">
    <property type="entry name" value="AdoMet_MTases"/>
    <property type="match status" value="1"/>
</dbReference>
<dbReference type="AlphaFoldDB" id="A0A3D9UKF9"/>
<dbReference type="InterPro" id="IPR050508">
    <property type="entry name" value="Methyltransf_Superfamily"/>
</dbReference>
<evidence type="ECO:0000259" key="1">
    <source>
        <dbReference type="Pfam" id="PF08241"/>
    </source>
</evidence>
<protein>
    <submittedName>
        <fullName evidence="2">Methyltransferase family protein</fullName>
    </submittedName>
</protein>
<dbReference type="EMBL" id="QTUA01000001">
    <property type="protein sequence ID" value="REF29807.1"/>
    <property type="molecule type" value="Genomic_DNA"/>
</dbReference>
<dbReference type="PANTHER" id="PTHR42912">
    <property type="entry name" value="METHYLTRANSFERASE"/>
    <property type="match status" value="1"/>
</dbReference>
<dbReference type="SUPFAM" id="SSF53335">
    <property type="entry name" value="S-adenosyl-L-methionine-dependent methyltransferases"/>
    <property type="match status" value="1"/>
</dbReference>
<dbReference type="RefSeq" id="WP_115921890.1">
    <property type="nucleotide sequence ID" value="NZ_QTUA01000001.1"/>
</dbReference>
<organism evidence="2 3">
    <name type="scientific">Calidifontibacter indicus</name>
    <dbReference type="NCBI Taxonomy" id="419650"/>
    <lineage>
        <taxon>Bacteria</taxon>
        <taxon>Bacillati</taxon>
        <taxon>Actinomycetota</taxon>
        <taxon>Actinomycetes</taxon>
        <taxon>Micrococcales</taxon>
        <taxon>Dermacoccaceae</taxon>
        <taxon>Calidifontibacter</taxon>
    </lineage>
</organism>
<accession>A0A3D9UKF9</accession>
<dbReference type="InterPro" id="IPR029063">
    <property type="entry name" value="SAM-dependent_MTases_sf"/>
</dbReference>
<dbReference type="GO" id="GO:0032259">
    <property type="term" value="P:methylation"/>
    <property type="evidence" value="ECO:0007669"/>
    <property type="project" value="UniProtKB-KW"/>
</dbReference>
<dbReference type="OrthoDB" id="9805171at2"/>
<dbReference type="GO" id="GO:0008757">
    <property type="term" value="F:S-adenosylmethionine-dependent methyltransferase activity"/>
    <property type="evidence" value="ECO:0007669"/>
    <property type="project" value="InterPro"/>
</dbReference>
<sequence length="238" mass="25437">MISNDAASLATQYDTTDRLSTRASVWRDTPDGRSPRRAAFAAVVAAAPSDYLEIGCGTGEFVAEVSEALPQARTVATDRSETMALATARRGVLTQVALADDLPFADASFDVVYAGWMLYHVPDVDAALAEVRRVLRPGGTFVAATNGDRHLADLLTEAGGTRLLTGFSSENGEQQLAPHFGDIAREDFDTRAHFTDHAAAQAYLATFSPELADGLPPFEGEREYVGASTVFVARLPRA</sequence>
<dbReference type="Proteomes" id="UP000256253">
    <property type="component" value="Unassembled WGS sequence"/>
</dbReference>
<evidence type="ECO:0000313" key="3">
    <source>
        <dbReference type="Proteomes" id="UP000256253"/>
    </source>
</evidence>
<dbReference type="PANTHER" id="PTHR42912:SF93">
    <property type="entry name" value="N6-ADENOSINE-METHYLTRANSFERASE TMT1A"/>
    <property type="match status" value="1"/>
</dbReference>
<dbReference type="Gene3D" id="3.40.50.150">
    <property type="entry name" value="Vaccinia Virus protein VP39"/>
    <property type="match status" value="1"/>
</dbReference>
<evidence type="ECO:0000313" key="2">
    <source>
        <dbReference type="EMBL" id="REF29807.1"/>
    </source>
</evidence>
<feature type="domain" description="Methyltransferase type 11" evidence="1">
    <location>
        <begin position="52"/>
        <end position="142"/>
    </location>
</feature>
<reference evidence="2 3" key="1">
    <citation type="submission" date="2018-08" db="EMBL/GenBank/DDBJ databases">
        <title>Sequencing the genomes of 1000 actinobacteria strains.</title>
        <authorList>
            <person name="Klenk H.-P."/>
        </authorList>
    </citation>
    <scope>NUCLEOTIDE SEQUENCE [LARGE SCALE GENOMIC DNA]</scope>
    <source>
        <strain evidence="2 3">DSM 22967</strain>
    </source>
</reference>
<proteinExistence type="predicted"/>
<keyword evidence="2" id="KW-0808">Transferase</keyword>
<dbReference type="Pfam" id="PF08241">
    <property type="entry name" value="Methyltransf_11"/>
    <property type="match status" value="1"/>
</dbReference>
<dbReference type="InterPro" id="IPR013216">
    <property type="entry name" value="Methyltransf_11"/>
</dbReference>
<keyword evidence="2" id="KW-0489">Methyltransferase</keyword>
<comment type="caution">
    <text evidence="2">The sequence shown here is derived from an EMBL/GenBank/DDBJ whole genome shotgun (WGS) entry which is preliminary data.</text>
</comment>
<keyword evidence="3" id="KW-1185">Reference proteome</keyword>
<gene>
    <name evidence="2" type="ORF">DFJ65_0780</name>
</gene>